<proteinExistence type="predicted"/>
<accession>D5RKG5</accession>
<gene>
    <name evidence="2" type="ORF">HMPREF0731_1575</name>
</gene>
<name>D5RKG5_9PROT</name>
<sequence>MVRGRGTPGGRGGNRHREANRHRYHEGGQVSAHASPMKQGARSLRARRILAETRLFLRNPGLASAFRVAVAWSQRRGAHERDSERNPARG</sequence>
<dbReference type="EMBL" id="ADVL01000265">
    <property type="protein sequence ID" value="EFH12205.1"/>
    <property type="molecule type" value="Genomic_DNA"/>
</dbReference>
<protein>
    <submittedName>
        <fullName evidence="2">Uncharacterized protein</fullName>
    </submittedName>
</protein>
<reference evidence="2 3" key="1">
    <citation type="submission" date="2010-04" db="EMBL/GenBank/DDBJ databases">
        <authorList>
            <person name="Qin X."/>
            <person name="Bachman B."/>
            <person name="Battles P."/>
            <person name="Bell A."/>
            <person name="Bess C."/>
            <person name="Bickham C."/>
            <person name="Chaboub L."/>
            <person name="Chen D."/>
            <person name="Coyle M."/>
            <person name="Deiros D.R."/>
            <person name="Dinh H."/>
            <person name="Forbes L."/>
            <person name="Fowler G."/>
            <person name="Francisco L."/>
            <person name="Fu Q."/>
            <person name="Gubbala S."/>
            <person name="Hale W."/>
            <person name="Han Y."/>
            <person name="Hemphill L."/>
            <person name="Highlander S.K."/>
            <person name="Hirani K."/>
            <person name="Hogues M."/>
            <person name="Jackson L."/>
            <person name="Jakkamsetti A."/>
            <person name="Javaid M."/>
            <person name="Jiang H."/>
            <person name="Korchina V."/>
            <person name="Kovar C."/>
            <person name="Lara F."/>
            <person name="Lee S."/>
            <person name="Mata R."/>
            <person name="Mathew T."/>
            <person name="Moen C."/>
            <person name="Morales K."/>
            <person name="Munidasa M."/>
            <person name="Nazareth L."/>
            <person name="Ngo R."/>
            <person name="Nguyen L."/>
            <person name="Okwuonu G."/>
            <person name="Ongeri F."/>
            <person name="Patil S."/>
            <person name="Petrosino J."/>
            <person name="Pham C."/>
            <person name="Pham P."/>
            <person name="Pu L.-L."/>
            <person name="Puazo M."/>
            <person name="Raj R."/>
            <person name="Reid J."/>
            <person name="Rouhana J."/>
            <person name="Saada N."/>
            <person name="Shang Y."/>
            <person name="Simmons D."/>
            <person name="Thornton R."/>
            <person name="Warren J."/>
            <person name="Weissenberger G."/>
            <person name="Zhang J."/>
            <person name="Zhang L."/>
            <person name="Zhou C."/>
            <person name="Zhu D."/>
            <person name="Muzny D."/>
            <person name="Worley K."/>
            <person name="Gibbs R."/>
        </authorList>
    </citation>
    <scope>NUCLEOTIDE SEQUENCE [LARGE SCALE GENOMIC DNA]</scope>
    <source>
        <strain evidence="2 3">ATCC 49957</strain>
    </source>
</reference>
<feature type="compositionally biased region" description="Gly residues" evidence="1">
    <location>
        <begin position="1"/>
        <end position="12"/>
    </location>
</feature>
<evidence type="ECO:0000313" key="2">
    <source>
        <dbReference type="EMBL" id="EFH12205.1"/>
    </source>
</evidence>
<dbReference type="AlphaFoldDB" id="D5RKG5"/>
<feature type="region of interest" description="Disordered" evidence="1">
    <location>
        <begin position="1"/>
        <end position="42"/>
    </location>
</feature>
<keyword evidence="3" id="KW-1185">Reference proteome</keyword>
<dbReference type="Proteomes" id="UP000005324">
    <property type="component" value="Unassembled WGS sequence"/>
</dbReference>
<evidence type="ECO:0000256" key="1">
    <source>
        <dbReference type="SAM" id="MobiDB-lite"/>
    </source>
</evidence>
<evidence type="ECO:0000313" key="3">
    <source>
        <dbReference type="Proteomes" id="UP000005324"/>
    </source>
</evidence>
<dbReference type="HOGENOM" id="CLU_2438892_0_0_5"/>
<comment type="caution">
    <text evidence="2">The sequence shown here is derived from an EMBL/GenBank/DDBJ whole genome shotgun (WGS) entry which is preliminary data.</text>
</comment>
<organism evidence="2 3">
    <name type="scientific">Pseudoroseomonas cervicalis ATCC 49957</name>
    <dbReference type="NCBI Taxonomy" id="525371"/>
    <lineage>
        <taxon>Bacteria</taxon>
        <taxon>Pseudomonadati</taxon>
        <taxon>Pseudomonadota</taxon>
        <taxon>Alphaproteobacteria</taxon>
        <taxon>Acetobacterales</taxon>
        <taxon>Roseomonadaceae</taxon>
        <taxon>Roseomonas</taxon>
    </lineage>
</organism>